<organism evidence="1 2">
    <name type="scientific">Clostridium tarantellae</name>
    <dbReference type="NCBI Taxonomy" id="39493"/>
    <lineage>
        <taxon>Bacteria</taxon>
        <taxon>Bacillati</taxon>
        <taxon>Bacillota</taxon>
        <taxon>Clostridia</taxon>
        <taxon>Eubacteriales</taxon>
        <taxon>Clostridiaceae</taxon>
        <taxon>Clostridium</taxon>
    </lineage>
</organism>
<dbReference type="OrthoDB" id="1903129at2"/>
<dbReference type="RefSeq" id="WP_152891913.1">
    <property type="nucleotide sequence ID" value="NZ_WHJC01000385.1"/>
</dbReference>
<dbReference type="AlphaFoldDB" id="A0A6I1MR93"/>
<gene>
    <name evidence="1" type="ORF">GBZ86_14765</name>
</gene>
<proteinExistence type="predicted"/>
<dbReference type="EMBL" id="WHJC01000385">
    <property type="protein sequence ID" value="MPQ44988.1"/>
    <property type="molecule type" value="Genomic_DNA"/>
</dbReference>
<keyword evidence="2" id="KW-1185">Reference proteome</keyword>
<comment type="caution">
    <text evidence="1">The sequence shown here is derived from an EMBL/GenBank/DDBJ whole genome shotgun (WGS) entry which is preliminary data.</text>
</comment>
<accession>A0A6I1MR93</accession>
<protein>
    <recommendedName>
        <fullName evidence="3">HEPN domain-containing protein</fullName>
    </recommendedName>
</protein>
<name>A0A6I1MR93_9CLOT</name>
<reference evidence="1 2" key="1">
    <citation type="submission" date="2019-10" db="EMBL/GenBank/DDBJ databases">
        <title>The Genome Sequence of Clostridium tarantellae Isolated from Fish Brain.</title>
        <authorList>
            <person name="Bano L."/>
            <person name="Kiel M."/>
            <person name="Sales G."/>
            <person name="Doxey A.C."/>
            <person name="Mansfield M.J."/>
            <person name="Schiavone M."/>
            <person name="Rossetto O."/>
            <person name="Pirazzini M."/>
            <person name="Dobrindt U."/>
            <person name="Montecucco C."/>
        </authorList>
    </citation>
    <scope>NUCLEOTIDE SEQUENCE [LARGE SCALE GENOMIC DNA]</scope>
    <source>
        <strain evidence="1 2">DSM 3997</strain>
    </source>
</reference>
<evidence type="ECO:0008006" key="3">
    <source>
        <dbReference type="Google" id="ProtNLM"/>
    </source>
</evidence>
<sequence>MENLIERFTLECRTNKSGKLKKFKPKNINKEKYKIWKADANVMLRDAILANKAGLSYPRQLELIHGTIERILKTFVIQRYGIKLSVHETAIIYDAIKKDLVENLRNEDYFTLRMLDSKFIIDRYPVDNRFYEYEMIEDGFEVLININKIVDESLELSKRAKIAIEEAEREISIDREL</sequence>
<evidence type="ECO:0000313" key="1">
    <source>
        <dbReference type="EMBL" id="MPQ44988.1"/>
    </source>
</evidence>
<dbReference type="Proteomes" id="UP000430345">
    <property type="component" value="Unassembled WGS sequence"/>
</dbReference>
<evidence type="ECO:0000313" key="2">
    <source>
        <dbReference type="Proteomes" id="UP000430345"/>
    </source>
</evidence>